<evidence type="ECO:0000256" key="4">
    <source>
        <dbReference type="ARBA" id="ARBA00022989"/>
    </source>
</evidence>
<comment type="caution">
    <text evidence="7">The sequence shown here is derived from an EMBL/GenBank/DDBJ whole genome shotgun (WGS) entry which is preliminary data.</text>
</comment>
<evidence type="ECO:0000256" key="3">
    <source>
        <dbReference type="ARBA" id="ARBA00022692"/>
    </source>
</evidence>
<feature type="transmembrane region" description="Helical" evidence="6">
    <location>
        <begin position="87"/>
        <end position="107"/>
    </location>
</feature>
<gene>
    <name evidence="7" type="ORF">D3230_13005</name>
</gene>
<feature type="transmembrane region" description="Helical" evidence="6">
    <location>
        <begin position="113"/>
        <end position="133"/>
    </location>
</feature>
<feature type="transmembrane region" description="Helical" evidence="6">
    <location>
        <begin position="231"/>
        <end position="253"/>
    </location>
</feature>
<dbReference type="PANTHER" id="PTHR32196">
    <property type="entry name" value="ABC TRANSPORTER PERMEASE PROTEIN YPHD-RELATED-RELATED"/>
    <property type="match status" value="1"/>
</dbReference>
<dbReference type="Pfam" id="PF02653">
    <property type="entry name" value="BPD_transp_2"/>
    <property type="match status" value="1"/>
</dbReference>
<keyword evidence="5 6" id="KW-0472">Membrane</keyword>
<keyword evidence="4 6" id="KW-1133">Transmembrane helix</keyword>
<accession>A0ABS1SIR6</accession>
<protein>
    <submittedName>
        <fullName evidence="7">ABC transporter permease</fullName>
    </submittedName>
</protein>
<keyword evidence="2" id="KW-1003">Cell membrane</keyword>
<organism evidence="7 8">
    <name type="scientific">Leucobacter chromiireducens subsp. solipictus</name>
    <dbReference type="NCBI Taxonomy" id="398235"/>
    <lineage>
        <taxon>Bacteria</taxon>
        <taxon>Bacillati</taxon>
        <taxon>Actinomycetota</taxon>
        <taxon>Actinomycetes</taxon>
        <taxon>Micrococcales</taxon>
        <taxon>Microbacteriaceae</taxon>
        <taxon>Leucobacter</taxon>
    </lineage>
</organism>
<name>A0ABS1SIR6_9MICO</name>
<feature type="transmembrane region" description="Helical" evidence="6">
    <location>
        <begin position="61"/>
        <end position="80"/>
    </location>
</feature>
<dbReference type="CDD" id="cd06579">
    <property type="entry name" value="TM_PBP1_transp_AraH_like"/>
    <property type="match status" value="1"/>
</dbReference>
<feature type="transmembrane region" description="Helical" evidence="6">
    <location>
        <begin position="177"/>
        <end position="198"/>
    </location>
</feature>
<sequence>MSDTKLDTTHTGVPGTSRVTRANLTARMGPLVGMPLGIVLLLVVGAILSDRFLTVGNLVNVLINISILGVIVVGMTFVFITRGLADLSVPATVAVGAILTLALQPAIGTVPAALVAILVALAAGCINGLLIGYARINPVITTLAVSTIVLGVAQWSVGGVIVYGSDPAAQAFLNGRVFGIPMIVLVFLVVAIAGHLVLSRTTLGRWVYAAGSNPDATRASAVPVARTRATAFVLTAGLSGLAGVLLGVTLQTARPGIGVGYEFDAITAVVVGGISLLGGTGSVPRALGGLLFVALLNNILVLQGVPTPVQGIAKGLLIIGAVSLDIYLRRKGGRA</sequence>
<evidence type="ECO:0000256" key="5">
    <source>
        <dbReference type="ARBA" id="ARBA00023136"/>
    </source>
</evidence>
<evidence type="ECO:0000256" key="1">
    <source>
        <dbReference type="ARBA" id="ARBA00004651"/>
    </source>
</evidence>
<comment type="subcellular location">
    <subcellularLocation>
        <location evidence="1">Cell membrane</location>
        <topology evidence="1">Multi-pass membrane protein</topology>
    </subcellularLocation>
</comment>
<evidence type="ECO:0000313" key="8">
    <source>
        <dbReference type="Proteomes" id="UP001645859"/>
    </source>
</evidence>
<evidence type="ECO:0000256" key="6">
    <source>
        <dbReference type="SAM" id="Phobius"/>
    </source>
</evidence>
<keyword evidence="3 6" id="KW-0812">Transmembrane</keyword>
<reference evidence="7 8" key="1">
    <citation type="submission" date="2018-09" db="EMBL/GenBank/DDBJ databases">
        <title>Comparative genomics of Leucobacter spp.</title>
        <authorList>
            <person name="Reis A.C."/>
            <person name="Kolvenbach B.A."/>
            <person name="Corvini P.F.X."/>
            <person name="Nunes O.C."/>
        </authorList>
    </citation>
    <scope>NUCLEOTIDE SEQUENCE [LARGE SCALE GENOMIC DNA]</scope>
    <source>
        <strain evidence="7 8">TAN 31504</strain>
    </source>
</reference>
<dbReference type="InterPro" id="IPR001851">
    <property type="entry name" value="ABC_transp_permease"/>
</dbReference>
<proteinExistence type="predicted"/>
<dbReference type="PANTHER" id="PTHR32196:SF72">
    <property type="entry name" value="RIBOSE IMPORT PERMEASE PROTEIN RBSC"/>
    <property type="match status" value="1"/>
</dbReference>
<keyword evidence="8" id="KW-1185">Reference proteome</keyword>
<evidence type="ECO:0000256" key="2">
    <source>
        <dbReference type="ARBA" id="ARBA00022475"/>
    </source>
</evidence>
<dbReference type="EMBL" id="QYAC01000007">
    <property type="protein sequence ID" value="MBL3680197.1"/>
    <property type="molecule type" value="Genomic_DNA"/>
</dbReference>
<evidence type="ECO:0000313" key="7">
    <source>
        <dbReference type="EMBL" id="MBL3680197.1"/>
    </source>
</evidence>
<feature type="transmembrane region" description="Helical" evidence="6">
    <location>
        <begin position="286"/>
        <end position="305"/>
    </location>
</feature>
<dbReference type="RefSeq" id="WP_202345475.1">
    <property type="nucleotide sequence ID" value="NZ_BAAAPI010000012.1"/>
</dbReference>
<feature type="transmembrane region" description="Helical" evidence="6">
    <location>
        <begin position="311"/>
        <end position="328"/>
    </location>
</feature>
<feature type="transmembrane region" description="Helical" evidence="6">
    <location>
        <begin position="259"/>
        <end position="279"/>
    </location>
</feature>
<feature type="transmembrane region" description="Helical" evidence="6">
    <location>
        <begin position="31"/>
        <end position="49"/>
    </location>
</feature>
<feature type="transmembrane region" description="Helical" evidence="6">
    <location>
        <begin position="140"/>
        <end position="165"/>
    </location>
</feature>
<dbReference type="Proteomes" id="UP001645859">
    <property type="component" value="Unassembled WGS sequence"/>
</dbReference>